<keyword evidence="1" id="KW-1133">Transmembrane helix</keyword>
<protein>
    <submittedName>
        <fullName evidence="2">Uncharacterized protein</fullName>
    </submittedName>
</protein>
<gene>
    <name evidence="2" type="ORF">BN1723_016900</name>
</gene>
<feature type="non-terminal residue" evidence="2">
    <location>
        <position position="208"/>
    </location>
</feature>
<dbReference type="AlphaFoldDB" id="A0A0G4NQ07"/>
<evidence type="ECO:0000313" key="3">
    <source>
        <dbReference type="Proteomes" id="UP000045706"/>
    </source>
</evidence>
<keyword evidence="1" id="KW-0472">Membrane</keyword>
<keyword evidence="1" id="KW-0812">Transmembrane</keyword>
<organism evidence="2 3">
    <name type="scientific">Verticillium longisporum</name>
    <name type="common">Verticillium dahliae var. longisporum</name>
    <dbReference type="NCBI Taxonomy" id="100787"/>
    <lineage>
        <taxon>Eukaryota</taxon>
        <taxon>Fungi</taxon>
        <taxon>Dikarya</taxon>
        <taxon>Ascomycota</taxon>
        <taxon>Pezizomycotina</taxon>
        <taxon>Sordariomycetes</taxon>
        <taxon>Hypocreomycetidae</taxon>
        <taxon>Glomerellales</taxon>
        <taxon>Plectosphaerellaceae</taxon>
        <taxon>Verticillium</taxon>
    </lineage>
</organism>
<dbReference type="Proteomes" id="UP000045706">
    <property type="component" value="Unassembled WGS sequence"/>
</dbReference>
<evidence type="ECO:0000313" key="2">
    <source>
        <dbReference type="EMBL" id="CRK48545.1"/>
    </source>
</evidence>
<feature type="non-terminal residue" evidence="2">
    <location>
        <position position="1"/>
    </location>
</feature>
<reference evidence="3" key="1">
    <citation type="submission" date="2015-05" db="EMBL/GenBank/DDBJ databases">
        <authorList>
            <person name="Fogelqvist Johan"/>
        </authorList>
    </citation>
    <scope>NUCLEOTIDE SEQUENCE [LARGE SCALE GENOMIC DNA]</scope>
</reference>
<evidence type="ECO:0000256" key="1">
    <source>
        <dbReference type="SAM" id="Phobius"/>
    </source>
</evidence>
<proteinExistence type="predicted"/>
<sequence>PPERTGSVHATPDISSYILVVNSLNECIALADSSSSITRFLEDVKNAITRVLIINRDEPEIQQTLQANNSYSLTKYQILPGDVHNDASAFSRSIINKKLFNKPKDIRAAIPIRPLTVSEITKAILIDEEYKGIPIDELLNIIDDDYISSEIVKLYSPLIGVYGPRLYNNDEVRAIEDEDIPLGLSYYALKFSLTTTIVVSYIWIFSTR</sequence>
<feature type="transmembrane region" description="Helical" evidence="1">
    <location>
        <begin position="184"/>
        <end position="205"/>
    </location>
</feature>
<name>A0A0G4NQ07_VERLO</name>
<dbReference type="EMBL" id="CVQI01037607">
    <property type="protein sequence ID" value="CRK48545.1"/>
    <property type="molecule type" value="Genomic_DNA"/>
</dbReference>
<accession>A0A0G4NQ07</accession>